<reference evidence="2" key="2">
    <citation type="journal article" date="2015" name="Data Brief">
        <title>Shoot transcriptome of the giant reed, Arundo donax.</title>
        <authorList>
            <person name="Barrero R.A."/>
            <person name="Guerrero F.D."/>
            <person name="Moolhuijzen P."/>
            <person name="Goolsby J.A."/>
            <person name="Tidwell J."/>
            <person name="Bellgard S.E."/>
            <person name="Bellgard M.I."/>
        </authorList>
    </citation>
    <scope>NUCLEOTIDE SEQUENCE</scope>
    <source>
        <tissue evidence="2">Shoot tissue taken approximately 20 cm above the soil surface</tissue>
    </source>
</reference>
<keyword evidence="1" id="KW-0732">Signal</keyword>
<accession>A0A0A8ZV66</accession>
<feature type="chain" id="PRO_5002043710" description="Secreted protein" evidence="1">
    <location>
        <begin position="19"/>
        <end position="72"/>
    </location>
</feature>
<evidence type="ECO:0000313" key="2">
    <source>
        <dbReference type="EMBL" id="JAD42691.1"/>
    </source>
</evidence>
<dbReference type="AlphaFoldDB" id="A0A0A8ZV66"/>
<sequence>MRVLPCFFLPSWFQVPVGWLFAFRQNAWTGSLLFHSSTTSSLLGTWCGVSCFGKRQHFFGAFELVEARNSDF</sequence>
<dbReference type="EMBL" id="GBRH01255204">
    <property type="protein sequence ID" value="JAD42691.1"/>
    <property type="molecule type" value="Transcribed_RNA"/>
</dbReference>
<name>A0A0A8ZV66_ARUDO</name>
<proteinExistence type="predicted"/>
<reference evidence="2" key="1">
    <citation type="submission" date="2014-09" db="EMBL/GenBank/DDBJ databases">
        <authorList>
            <person name="Magalhaes I.L.F."/>
            <person name="Oliveira U."/>
            <person name="Santos F.R."/>
            <person name="Vidigal T.H.D.A."/>
            <person name="Brescovit A.D."/>
            <person name="Santos A.J."/>
        </authorList>
    </citation>
    <scope>NUCLEOTIDE SEQUENCE</scope>
    <source>
        <tissue evidence="2">Shoot tissue taken approximately 20 cm above the soil surface</tissue>
    </source>
</reference>
<evidence type="ECO:0000256" key="1">
    <source>
        <dbReference type="SAM" id="SignalP"/>
    </source>
</evidence>
<evidence type="ECO:0008006" key="3">
    <source>
        <dbReference type="Google" id="ProtNLM"/>
    </source>
</evidence>
<feature type="signal peptide" evidence="1">
    <location>
        <begin position="1"/>
        <end position="18"/>
    </location>
</feature>
<organism evidence="2">
    <name type="scientific">Arundo donax</name>
    <name type="common">Giant reed</name>
    <name type="synonym">Donax arundinaceus</name>
    <dbReference type="NCBI Taxonomy" id="35708"/>
    <lineage>
        <taxon>Eukaryota</taxon>
        <taxon>Viridiplantae</taxon>
        <taxon>Streptophyta</taxon>
        <taxon>Embryophyta</taxon>
        <taxon>Tracheophyta</taxon>
        <taxon>Spermatophyta</taxon>
        <taxon>Magnoliopsida</taxon>
        <taxon>Liliopsida</taxon>
        <taxon>Poales</taxon>
        <taxon>Poaceae</taxon>
        <taxon>PACMAD clade</taxon>
        <taxon>Arundinoideae</taxon>
        <taxon>Arundineae</taxon>
        <taxon>Arundo</taxon>
    </lineage>
</organism>
<protein>
    <recommendedName>
        <fullName evidence="3">Secreted protein</fullName>
    </recommendedName>
</protein>